<dbReference type="InterPro" id="IPR017853">
    <property type="entry name" value="GH"/>
</dbReference>
<evidence type="ECO:0000256" key="2">
    <source>
        <dbReference type="ARBA" id="ARBA00023295"/>
    </source>
</evidence>
<dbReference type="InterPro" id="IPR052066">
    <property type="entry name" value="Glycosphingolipid_Hydrolases"/>
</dbReference>
<dbReference type="Proteomes" id="UP000298327">
    <property type="component" value="Unassembled WGS sequence"/>
</dbReference>
<comment type="caution">
    <text evidence="5">The sequence shown here is derived from an EMBL/GenBank/DDBJ whole genome shotgun (WGS) entry which is preliminary data.</text>
</comment>
<keyword evidence="4" id="KW-1133">Transmembrane helix</keyword>
<dbReference type="PANTHER" id="PTHR31308:SF5">
    <property type="entry name" value="ERGOSTERYL-BETA-GLUCOSIDASE"/>
    <property type="match status" value="1"/>
</dbReference>
<dbReference type="GO" id="GO:0005975">
    <property type="term" value="P:carbohydrate metabolic process"/>
    <property type="evidence" value="ECO:0007669"/>
    <property type="project" value="InterPro"/>
</dbReference>
<dbReference type="InterPro" id="IPR018087">
    <property type="entry name" value="Glyco_hydro_5_CS"/>
</dbReference>
<keyword evidence="4" id="KW-0472">Membrane</keyword>
<feature type="transmembrane region" description="Helical" evidence="4">
    <location>
        <begin position="754"/>
        <end position="773"/>
    </location>
</feature>
<evidence type="ECO:0000256" key="4">
    <source>
        <dbReference type="SAM" id="Phobius"/>
    </source>
</evidence>
<protein>
    <submittedName>
        <fullName evidence="5">Uncharacterized protein</fullName>
    </submittedName>
</protein>
<dbReference type="Gene3D" id="3.20.20.80">
    <property type="entry name" value="Glycosidases"/>
    <property type="match status" value="2"/>
</dbReference>
<dbReference type="GO" id="GO:1904462">
    <property type="term" value="P:ergosteryl 3-beta-D-glucoside catabolic process"/>
    <property type="evidence" value="ECO:0007669"/>
    <property type="project" value="TreeGrafter"/>
</dbReference>
<feature type="non-terminal residue" evidence="5">
    <location>
        <position position="1"/>
    </location>
</feature>
<organism evidence="5 6">
    <name type="scientific">Dentipellis fragilis</name>
    <dbReference type="NCBI Taxonomy" id="205917"/>
    <lineage>
        <taxon>Eukaryota</taxon>
        <taxon>Fungi</taxon>
        <taxon>Dikarya</taxon>
        <taxon>Basidiomycota</taxon>
        <taxon>Agaricomycotina</taxon>
        <taxon>Agaricomycetes</taxon>
        <taxon>Russulales</taxon>
        <taxon>Hericiaceae</taxon>
        <taxon>Dentipellis</taxon>
    </lineage>
</organism>
<keyword evidence="2" id="KW-0326">Glycosidase</keyword>
<reference evidence="5 6" key="1">
    <citation type="submission" date="2019-02" db="EMBL/GenBank/DDBJ databases">
        <title>Genome sequencing of the rare red list fungi Dentipellis fragilis.</title>
        <authorList>
            <person name="Buettner E."/>
            <person name="Kellner H."/>
        </authorList>
    </citation>
    <scope>NUCLEOTIDE SEQUENCE [LARGE SCALE GENOMIC DNA]</scope>
    <source>
        <strain evidence="5 6">DSM 105465</strain>
    </source>
</reference>
<evidence type="ECO:0000313" key="5">
    <source>
        <dbReference type="EMBL" id="TFY59912.1"/>
    </source>
</evidence>
<dbReference type="STRING" id="205917.A0A4Y9YCJ4"/>
<dbReference type="PROSITE" id="PS00659">
    <property type="entry name" value="GLYCOSYL_HYDROL_F5"/>
    <property type="match status" value="1"/>
</dbReference>
<keyword evidence="4" id="KW-0812">Transmembrane</keyword>
<keyword evidence="1" id="KW-0378">Hydrolase</keyword>
<dbReference type="AlphaFoldDB" id="A0A4Y9YCJ4"/>
<evidence type="ECO:0000256" key="3">
    <source>
        <dbReference type="SAM" id="MobiDB-lite"/>
    </source>
</evidence>
<dbReference type="SUPFAM" id="SSF51445">
    <property type="entry name" value="(Trans)glycosidases"/>
    <property type="match status" value="1"/>
</dbReference>
<keyword evidence="6" id="KW-1185">Reference proteome</keyword>
<gene>
    <name evidence="5" type="ORF">EVG20_g7613</name>
</gene>
<feature type="region of interest" description="Disordered" evidence="3">
    <location>
        <begin position="70"/>
        <end position="97"/>
    </location>
</feature>
<evidence type="ECO:0000256" key="1">
    <source>
        <dbReference type="ARBA" id="ARBA00022801"/>
    </source>
</evidence>
<dbReference type="EMBL" id="SEOQ01000592">
    <property type="protein sequence ID" value="TFY59912.1"/>
    <property type="molecule type" value="Genomic_DNA"/>
</dbReference>
<evidence type="ECO:0000313" key="6">
    <source>
        <dbReference type="Proteomes" id="UP000298327"/>
    </source>
</evidence>
<name>A0A4Y9YCJ4_9AGAM</name>
<dbReference type="GO" id="GO:0050295">
    <property type="term" value="F:steryl-beta-glucosidase activity"/>
    <property type="evidence" value="ECO:0007669"/>
    <property type="project" value="TreeGrafter"/>
</dbReference>
<accession>A0A4Y9YCJ4</accession>
<dbReference type="PANTHER" id="PTHR31308">
    <property type="match status" value="1"/>
</dbReference>
<proteinExistence type="predicted"/>
<dbReference type="OrthoDB" id="9971853at2759"/>
<sequence length="775" mass="86612">DALLRARLVPGRRRAARCASAGRHFVDAHGRVCGLRGVNLSGSSKTCVSRSPLAPPPLFPLRARFGLPMTALSRRQPSEPRPRDLPGGPRERHIRGAPVPARGGARASCAAAPVGAYIRCVLARISLSTVLTHAYMHIPVRFLVTWEAVEHDGPGLYDQAYLAYLRALLSLFPLYGLTAFVCLHQDVWSRYSGGSGAPAWTLEMVGFDLHALEESGAAWLVGVRGGGHVEAERGIWPCGYQKLAAATMATCFWAGDTFAPKVRVRAADGREMSVQQFLQNAFLDMWEIVARTVGDLEGVLGFELMNEPHRGYIDLPSLHGFDYNTDLHLSHVQPSQPRSIPLAILLARLRLPHYRRTLDTLLPNADPSHLTQRAQLVQLQSLARRRTHGRARHLGAARRVGVRHEETGGRCAARELLRARPRRRGGKVDWYTDFYYPFVMRWTNRVRSAAGEDKVVFVEPIPNEYCPASWGPEWQPPNMVFAPHWYDLNALFTKAFGDFSVYADAVGGGVQGMFPLKAFYWGLKGARDNFSLQIRNIVQEGYKVLGERPIVIGECGIPMDMNKGEAFRTDDWTWQTRMMDAMITGLERSLVSFTLWNYNPENDDARGDDWNGENFSWFTPHARTAHRSAALARAGLRRARRGRAHPARRRAAIPRQNCGQMRTRTRTQTGRGAPAKLMLRARETEIFVPAQLTRGRRLVVRGLRAGDTYAHDERRQTLFVLPEAGTAPGTVHRVEVRVVPAEVLFTVNDVWSDFGMWILAVIMAIVGIGYYALGD</sequence>